<evidence type="ECO:0000313" key="2">
    <source>
        <dbReference type="Proteomes" id="UP000306319"/>
    </source>
</evidence>
<protein>
    <submittedName>
        <fullName evidence="1">Lysozyme</fullName>
    </submittedName>
</protein>
<evidence type="ECO:0000313" key="1">
    <source>
        <dbReference type="EMBL" id="TGY77213.1"/>
    </source>
</evidence>
<gene>
    <name evidence="1" type="ORF">E5331_15505</name>
</gene>
<dbReference type="Proteomes" id="UP000306319">
    <property type="component" value="Unassembled WGS sequence"/>
</dbReference>
<reference evidence="1" key="1">
    <citation type="submission" date="2019-04" db="EMBL/GenBank/DDBJ databases">
        <title>Microbes associate with the intestines of laboratory mice.</title>
        <authorList>
            <person name="Navarre W."/>
            <person name="Wong E."/>
            <person name="Huang K."/>
            <person name="Tropini C."/>
            <person name="Ng K."/>
            <person name="Yu B."/>
        </authorList>
    </citation>
    <scope>NUCLEOTIDE SEQUENCE</scope>
    <source>
        <strain evidence="1">NM04_E33</strain>
    </source>
</reference>
<comment type="caution">
    <text evidence="1">The sequence shown here is derived from an EMBL/GenBank/DDBJ whole genome shotgun (WGS) entry which is preliminary data.</text>
</comment>
<proteinExistence type="predicted"/>
<dbReference type="EMBL" id="SRYB01000028">
    <property type="protein sequence ID" value="TGY77213.1"/>
    <property type="molecule type" value="Genomic_DNA"/>
</dbReference>
<keyword evidence="2" id="KW-1185">Reference proteome</keyword>
<accession>A0AC61RE38</accession>
<organism evidence="1 2">
    <name type="scientific">Lepagella muris</name>
    <dbReference type="NCBI Taxonomy" id="3032870"/>
    <lineage>
        <taxon>Bacteria</taxon>
        <taxon>Pseudomonadati</taxon>
        <taxon>Bacteroidota</taxon>
        <taxon>Bacteroidia</taxon>
        <taxon>Bacteroidales</taxon>
        <taxon>Muribaculaceae</taxon>
        <taxon>Lepagella</taxon>
    </lineage>
</organism>
<name>A0AC61RE38_9BACT</name>
<sequence length="178" mass="20382">MRKILYIIIALMATLTASQVHAATQSCAPAQQKSASKPKRNIMDLPLVERAILIIKKFETLHDLRHLPYCGYGHRIWPGEKLPRYRALTEHEADALLRKDFRKLCNMYAHLGRDSVLAAALAYNIGPGAVNKSTFYKKLKRGDRDIFRAYTSHCHYKGKFHKGLYTRRLTELAALYVP</sequence>